<keyword evidence="5" id="KW-0472">Membrane</keyword>
<dbReference type="InterPro" id="IPR019775">
    <property type="entry name" value="WD40_repeat_CS"/>
</dbReference>
<evidence type="ECO:0000256" key="2">
    <source>
        <dbReference type="ARBA" id="ARBA00022737"/>
    </source>
</evidence>
<evidence type="ECO:0000256" key="3">
    <source>
        <dbReference type="ARBA" id="ARBA00046343"/>
    </source>
</evidence>
<feature type="transmembrane region" description="Helical" evidence="5">
    <location>
        <begin position="443"/>
        <end position="463"/>
    </location>
</feature>
<dbReference type="SUPFAM" id="SSF50978">
    <property type="entry name" value="WD40 repeat-like"/>
    <property type="match status" value="1"/>
</dbReference>
<dbReference type="CDD" id="cd00200">
    <property type="entry name" value="WD40"/>
    <property type="match status" value="1"/>
</dbReference>
<sequence>MRSGGRRDAESEGRRVRARGSTPCTFRHRMLPFLVTLMIQSIRSDPCRCHVSVVVAVAVEEVRLIASLVFVALPLVGRSRPDDALISPLFVGKESCKQTAGTCFEPSTVKLEYMETTFSFKNLHSREYQGHKKKVHSVAWNCAGTKLASGSVDQTARLWHIEPHGHGKVKDIELKGHTDSVDQLCWDPKHADLIATASGDKTVRLWDARSGKCSQLAELSGENINITYKPDGTHVAVGNRDDELTILDVRKFKPIHKRKFSYEVNEIAWNMTGEMFFLTTGNGTVEVLAYPSLQPLDTLVAHTAGCYCIAIDPIGRYFAVGSADSLVSLWDISEMLCVRTFTKLEWPVRTISFNYTGDYIASASEDLFIDISNVQTGRTVHQIPCRAAMNSVEWNPKYNLLAYAGDDKNKYQADEESNPSTRSGIQSSGCRIQGSGVGQTTNLNVLLALGNLLFSLVIFNFGLSHFIKWGFQGFFAYSLRQNIDAFCMVQSNVQTGRTVHQIPCRAAMNSVEWNPKYNLLAYAGDDKNKYQADEGIVTFLLC</sequence>
<accession>A0A6A1VSV6</accession>
<feature type="repeat" description="WD" evidence="4">
    <location>
        <begin position="299"/>
        <end position="340"/>
    </location>
</feature>
<keyword evidence="5" id="KW-1133">Transmembrane helix</keyword>
<keyword evidence="5" id="KW-0812">Transmembrane</keyword>
<dbReference type="PROSITE" id="PS50082">
    <property type="entry name" value="WD_REPEATS_2"/>
    <property type="match status" value="3"/>
</dbReference>
<dbReference type="PANTHER" id="PTHR22839">
    <property type="entry name" value="THO COMPLEX SUBUNIT 3 THO3"/>
    <property type="match status" value="1"/>
</dbReference>
<dbReference type="InterPro" id="IPR015943">
    <property type="entry name" value="WD40/YVTN_repeat-like_dom_sf"/>
</dbReference>
<dbReference type="InterPro" id="IPR020472">
    <property type="entry name" value="WD40_PAC1"/>
</dbReference>
<dbReference type="PRINTS" id="PR00320">
    <property type="entry name" value="GPROTEINBRPT"/>
</dbReference>
<organism evidence="6 7">
    <name type="scientific">Morella rubra</name>
    <name type="common">Chinese bayberry</name>
    <dbReference type="NCBI Taxonomy" id="262757"/>
    <lineage>
        <taxon>Eukaryota</taxon>
        <taxon>Viridiplantae</taxon>
        <taxon>Streptophyta</taxon>
        <taxon>Embryophyta</taxon>
        <taxon>Tracheophyta</taxon>
        <taxon>Spermatophyta</taxon>
        <taxon>Magnoliopsida</taxon>
        <taxon>eudicotyledons</taxon>
        <taxon>Gunneridae</taxon>
        <taxon>Pentapetalae</taxon>
        <taxon>rosids</taxon>
        <taxon>fabids</taxon>
        <taxon>Fagales</taxon>
        <taxon>Myricaceae</taxon>
        <taxon>Morella</taxon>
    </lineage>
</organism>
<dbReference type="PROSITE" id="PS00678">
    <property type="entry name" value="WD_REPEATS_1"/>
    <property type="match status" value="1"/>
</dbReference>
<dbReference type="GO" id="GO:0000445">
    <property type="term" value="C:THO complex part of transcription export complex"/>
    <property type="evidence" value="ECO:0007669"/>
    <property type="project" value="TreeGrafter"/>
</dbReference>
<dbReference type="Pfam" id="PF25174">
    <property type="entry name" value="Beta-prop_THOC3"/>
    <property type="match status" value="1"/>
</dbReference>
<dbReference type="SMART" id="SM00320">
    <property type="entry name" value="WD40"/>
    <property type="match status" value="7"/>
</dbReference>
<dbReference type="PANTHER" id="PTHR22839:SF0">
    <property type="entry name" value="THO COMPLEX SUBUNIT 3"/>
    <property type="match status" value="1"/>
</dbReference>
<dbReference type="Proteomes" id="UP000516437">
    <property type="component" value="Chromosome 4"/>
</dbReference>
<dbReference type="InterPro" id="IPR036322">
    <property type="entry name" value="WD40_repeat_dom_sf"/>
</dbReference>
<dbReference type="OrthoDB" id="340259at2759"/>
<evidence type="ECO:0000256" key="4">
    <source>
        <dbReference type="PROSITE-ProRule" id="PRU00221"/>
    </source>
</evidence>
<dbReference type="FunFam" id="2.130.10.10:FF:000390">
    <property type="entry name" value="THO complex subunit 3"/>
    <property type="match status" value="1"/>
</dbReference>
<proteinExistence type="inferred from homology"/>
<dbReference type="EMBL" id="RXIC02000022">
    <property type="protein sequence ID" value="KAB1215017.1"/>
    <property type="molecule type" value="Genomic_DNA"/>
</dbReference>
<gene>
    <name evidence="6" type="ORF">CJ030_MR4G005247</name>
</gene>
<dbReference type="InterPro" id="IPR001680">
    <property type="entry name" value="WD40_rpt"/>
</dbReference>
<name>A0A6A1VSV6_9ROSI</name>
<dbReference type="Gene3D" id="2.130.10.10">
    <property type="entry name" value="YVTN repeat-like/Quinoprotein amine dehydrogenase"/>
    <property type="match status" value="2"/>
</dbReference>
<keyword evidence="7" id="KW-1185">Reference proteome</keyword>
<feature type="repeat" description="WD" evidence="4">
    <location>
        <begin position="174"/>
        <end position="216"/>
    </location>
</feature>
<comment type="caution">
    <text evidence="6">The sequence shown here is derived from an EMBL/GenBank/DDBJ whole genome shotgun (WGS) entry which is preliminary data.</text>
</comment>
<protein>
    <submittedName>
        <fullName evidence="6">THO complex subunit 3</fullName>
    </submittedName>
</protein>
<evidence type="ECO:0000313" key="7">
    <source>
        <dbReference type="Proteomes" id="UP000516437"/>
    </source>
</evidence>
<dbReference type="GO" id="GO:0006406">
    <property type="term" value="P:mRNA export from nucleus"/>
    <property type="evidence" value="ECO:0007669"/>
    <property type="project" value="InterPro"/>
</dbReference>
<dbReference type="FunFam" id="2.130.10.10:FF:000300">
    <property type="entry name" value="THO complex subunit 3"/>
    <property type="match status" value="1"/>
</dbReference>
<keyword evidence="1 4" id="KW-0853">WD repeat</keyword>
<comment type="similarity">
    <text evidence="3">Belongs to the THOC3 family.</text>
</comment>
<dbReference type="AlphaFoldDB" id="A0A6A1VSV6"/>
<evidence type="ECO:0000256" key="1">
    <source>
        <dbReference type="ARBA" id="ARBA00022574"/>
    </source>
</evidence>
<feature type="repeat" description="WD" evidence="4">
    <location>
        <begin position="128"/>
        <end position="162"/>
    </location>
</feature>
<evidence type="ECO:0000313" key="6">
    <source>
        <dbReference type="EMBL" id="KAB1215017.1"/>
    </source>
</evidence>
<dbReference type="InterPro" id="IPR040132">
    <property type="entry name" value="Tex1/THOC3"/>
</dbReference>
<reference evidence="6 7" key="1">
    <citation type="journal article" date="2019" name="Plant Biotechnol. J.">
        <title>The red bayberry genome and genetic basis of sex determination.</title>
        <authorList>
            <person name="Jia H.M."/>
            <person name="Jia H.J."/>
            <person name="Cai Q.L."/>
            <person name="Wang Y."/>
            <person name="Zhao H.B."/>
            <person name="Yang W.F."/>
            <person name="Wang G.Y."/>
            <person name="Li Y.H."/>
            <person name="Zhan D.L."/>
            <person name="Shen Y.T."/>
            <person name="Niu Q.F."/>
            <person name="Chang L."/>
            <person name="Qiu J."/>
            <person name="Zhao L."/>
            <person name="Xie H.B."/>
            <person name="Fu W.Y."/>
            <person name="Jin J."/>
            <person name="Li X.W."/>
            <person name="Jiao Y."/>
            <person name="Zhou C.C."/>
            <person name="Tu T."/>
            <person name="Chai C.Y."/>
            <person name="Gao J.L."/>
            <person name="Fan L.J."/>
            <person name="van de Weg E."/>
            <person name="Wang J.Y."/>
            <person name="Gao Z.S."/>
        </authorList>
    </citation>
    <scope>NUCLEOTIDE SEQUENCE [LARGE SCALE GENOMIC DNA]</scope>
    <source>
        <tissue evidence="6">Leaves</tissue>
    </source>
</reference>
<evidence type="ECO:0000256" key="5">
    <source>
        <dbReference type="SAM" id="Phobius"/>
    </source>
</evidence>
<keyword evidence="2" id="KW-0677">Repeat</keyword>
<dbReference type="PROSITE" id="PS50294">
    <property type="entry name" value="WD_REPEATS_REGION"/>
    <property type="match status" value="3"/>
</dbReference>